<evidence type="ECO:0000313" key="1">
    <source>
        <dbReference type="EMBL" id="PNT41296.1"/>
    </source>
</evidence>
<reference evidence="1 2" key="1">
    <citation type="journal article" date="2006" name="Science">
        <title>The genome of black cottonwood, Populus trichocarpa (Torr. &amp; Gray).</title>
        <authorList>
            <person name="Tuskan G.A."/>
            <person name="Difazio S."/>
            <person name="Jansson S."/>
            <person name="Bohlmann J."/>
            <person name="Grigoriev I."/>
            <person name="Hellsten U."/>
            <person name="Putnam N."/>
            <person name="Ralph S."/>
            <person name="Rombauts S."/>
            <person name="Salamov A."/>
            <person name="Schein J."/>
            <person name="Sterck L."/>
            <person name="Aerts A."/>
            <person name="Bhalerao R.R."/>
            <person name="Bhalerao R.P."/>
            <person name="Blaudez D."/>
            <person name="Boerjan W."/>
            <person name="Brun A."/>
            <person name="Brunner A."/>
            <person name="Busov V."/>
            <person name="Campbell M."/>
            <person name="Carlson J."/>
            <person name="Chalot M."/>
            <person name="Chapman J."/>
            <person name="Chen G.L."/>
            <person name="Cooper D."/>
            <person name="Coutinho P.M."/>
            <person name="Couturier J."/>
            <person name="Covert S."/>
            <person name="Cronk Q."/>
            <person name="Cunningham R."/>
            <person name="Davis J."/>
            <person name="Degroeve S."/>
            <person name="Dejardin A."/>
            <person name="Depamphilis C."/>
            <person name="Detter J."/>
            <person name="Dirks B."/>
            <person name="Dubchak I."/>
            <person name="Duplessis S."/>
            <person name="Ehlting J."/>
            <person name="Ellis B."/>
            <person name="Gendler K."/>
            <person name="Goodstein D."/>
            <person name="Gribskov M."/>
            <person name="Grimwood J."/>
            <person name="Groover A."/>
            <person name="Gunter L."/>
            <person name="Hamberger B."/>
            <person name="Heinze B."/>
            <person name="Helariutta Y."/>
            <person name="Henrissat B."/>
            <person name="Holligan D."/>
            <person name="Holt R."/>
            <person name="Huang W."/>
            <person name="Islam-Faridi N."/>
            <person name="Jones S."/>
            <person name="Jones-Rhoades M."/>
            <person name="Jorgensen R."/>
            <person name="Joshi C."/>
            <person name="Kangasjarvi J."/>
            <person name="Karlsson J."/>
            <person name="Kelleher C."/>
            <person name="Kirkpatrick R."/>
            <person name="Kirst M."/>
            <person name="Kohler A."/>
            <person name="Kalluri U."/>
            <person name="Larimer F."/>
            <person name="Leebens-Mack J."/>
            <person name="Leple J.C."/>
            <person name="Locascio P."/>
            <person name="Lou Y."/>
            <person name="Lucas S."/>
            <person name="Martin F."/>
            <person name="Montanini B."/>
            <person name="Napoli C."/>
            <person name="Nelson D.R."/>
            <person name="Nelson C."/>
            <person name="Nieminen K."/>
            <person name="Nilsson O."/>
            <person name="Pereda V."/>
            <person name="Peter G."/>
            <person name="Philippe R."/>
            <person name="Pilate G."/>
            <person name="Poliakov A."/>
            <person name="Razumovskaya J."/>
            <person name="Richardson P."/>
            <person name="Rinaldi C."/>
            <person name="Ritland K."/>
            <person name="Rouze P."/>
            <person name="Ryaboy D."/>
            <person name="Schmutz J."/>
            <person name="Schrader J."/>
            <person name="Segerman B."/>
            <person name="Shin H."/>
            <person name="Siddiqui A."/>
            <person name="Sterky F."/>
            <person name="Terry A."/>
            <person name="Tsai C.J."/>
            <person name="Uberbacher E."/>
            <person name="Unneberg P."/>
            <person name="Vahala J."/>
            <person name="Wall K."/>
            <person name="Wessler S."/>
            <person name="Yang G."/>
            <person name="Yin T."/>
            <person name="Douglas C."/>
            <person name="Marra M."/>
            <person name="Sandberg G."/>
            <person name="Van de Peer Y."/>
            <person name="Rokhsar D."/>
        </authorList>
    </citation>
    <scope>NUCLEOTIDE SEQUENCE [LARGE SCALE GENOMIC DNA]</scope>
    <source>
        <strain evidence="2">cv. Nisqually</strain>
    </source>
</reference>
<proteinExistence type="predicted"/>
<dbReference type="AlphaFoldDB" id="A0A2K2AUW8"/>
<organism evidence="1 2">
    <name type="scientific">Populus trichocarpa</name>
    <name type="common">Western balsam poplar</name>
    <name type="synonym">Populus balsamifera subsp. trichocarpa</name>
    <dbReference type="NCBI Taxonomy" id="3694"/>
    <lineage>
        <taxon>Eukaryota</taxon>
        <taxon>Viridiplantae</taxon>
        <taxon>Streptophyta</taxon>
        <taxon>Embryophyta</taxon>
        <taxon>Tracheophyta</taxon>
        <taxon>Spermatophyta</taxon>
        <taxon>Magnoliopsida</taxon>
        <taxon>eudicotyledons</taxon>
        <taxon>Gunneridae</taxon>
        <taxon>Pentapetalae</taxon>
        <taxon>rosids</taxon>
        <taxon>fabids</taxon>
        <taxon>Malpighiales</taxon>
        <taxon>Salicaceae</taxon>
        <taxon>Saliceae</taxon>
        <taxon>Populus</taxon>
    </lineage>
</organism>
<dbReference type="Proteomes" id="UP000006729">
    <property type="component" value="Chromosome 4"/>
</dbReference>
<accession>A0A2K2AUW8</accession>
<dbReference type="InParanoid" id="A0A2K2AUW8"/>
<gene>
    <name evidence="1" type="ORF">POPTR_004G147900</name>
</gene>
<keyword evidence="2" id="KW-1185">Reference proteome</keyword>
<protein>
    <submittedName>
        <fullName evidence="1">Uncharacterized protein</fullName>
    </submittedName>
</protein>
<name>A0A2K2AUW8_POPTR</name>
<sequence>MPSTSKVADSSKGRHMPTSHIWIATFKVPVANLSESLTKLATTAPAKGIIDPEAKRLGLMRQ</sequence>
<dbReference type="EMBL" id="CM009293">
    <property type="protein sequence ID" value="PNT41296.1"/>
    <property type="molecule type" value="Genomic_DNA"/>
</dbReference>
<evidence type="ECO:0000313" key="2">
    <source>
        <dbReference type="Proteomes" id="UP000006729"/>
    </source>
</evidence>